<feature type="region of interest" description="Disordered" evidence="3">
    <location>
        <begin position="14"/>
        <end position="63"/>
    </location>
</feature>
<evidence type="ECO:0000256" key="3">
    <source>
        <dbReference type="SAM" id="MobiDB-lite"/>
    </source>
</evidence>
<feature type="region of interest" description="Disordered" evidence="3">
    <location>
        <begin position="840"/>
        <end position="892"/>
    </location>
</feature>
<dbReference type="PANTHER" id="PTHR13052:SF0">
    <property type="entry name" value="DNA-BINDING PROTEIN-LIKE"/>
    <property type="match status" value="1"/>
</dbReference>
<dbReference type="PROSITE" id="PS51916">
    <property type="entry name" value="DEUBAD"/>
    <property type="match status" value="1"/>
</dbReference>
<dbReference type="EMBL" id="GGEC01044874">
    <property type="protein sequence ID" value="MBX25358.1"/>
    <property type="molecule type" value="Transcribed_RNA"/>
</dbReference>
<dbReference type="InterPro" id="IPR057748">
    <property type="entry name" value="NFRKB_WH_2"/>
</dbReference>
<feature type="region of interest" description="Disordered" evidence="3">
    <location>
        <begin position="632"/>
        <end position="655"/>
    </location>
</feature>
<feature type="region of interest" description="Disordered" evidence="3">
    <location>
        <begin position="676"/>
        <end position="712"/>
    </location>
</feature>
<feature type="region of interest" description="Disordered" evidence="3">
    <location>
        <begin position="1259"/>
        <end position="1319"/>
    </location>
</feature>
<feature type="compositionally biased region" description="Acidic residues" evidence="3">
    <location>
        <begin position="41"/>
        <end position="63"/>
    </location>
</feature>
<feature type="region of interest" description="Disordered" evidence="3">
    <location>
        <begin position="1371"/>
        <end position="1398"/>
    </location>
</feature>
<dbReference type="Pfam" id="PF25793">
    <property type="entry name" value="WHD_2nd_NFRKB"/>
    <property type="match status" value="1"/>
</dbReference>
<dbReference type="GO" id="GO:0031011">
    <property type="term" value="C:Ino80 complex"/>
    <property type="evidence" value="ECO:0007669"/>
    <property type="project" value="InterPro"/>
</dbReference>
<feature type="compositionally biased region" description="Basic and acidic residues" evidence="3">
    <location>
        <begin position="852"/>
        <end position="865"/>
    </location>
</feature>
<feature type="domain" description="DEUBAD" evidence="4">
    <location>
        <begin position="86"/>
        <end position="199"/>
    </location>
</feature>
<protein>
    <recommendedName>
        <fullName evidence="4">DEUBAD domain-containing protein</fullName>
    </recommendedName>
</protein>
<proteinExistence type="predicted"/>
<evidence type="ECO:0000256" key="2">
    <source>
        <dbReference type="ARBA" id="ARBA00023242"/>
    </source>
</evidence>
<feature type="compositionally biased region" description="Acidic residues" evidence="3">
    <location>
        <begin position="592"/>
        <end position="606"/>
    </location>
</feature>
<keyword evidence="2" id="KW-0539">Nucleus</keyword>
<dbReference type="InterPro" id="IPR024867">
    <property type="entry name" value="NFRKB"/>
</dbReference>
<dbReference type="InterPro" id="IPR044867">
    <property type="entry name" value="DEUBAD_dom"/>
</dbReference>
<comment type="subcellular location">
    <subcellularLocation>
        <location evidence="1">Nucleus</location>
    </subcellularLocation>
</comment>
<feature type="region of interest" description="Disordered" evidence="3">
    <location>
        <begin position="570"/>
        <end position="614"/>
    </location>
</feature>
<dbReference type="PANTHER" id="PTHR13052">
    <property type="entry name" value="NFRKB-RELATED"/>
    <property type="match status" value="1"/>
</dbReference>
<name>A0A2P2M560_RHIMU</name>
<evidence type="ECO:0000256" key="1">
    <source>
        <dbReference type="ARBA" id="ARBA00004123"/>
    </source>
</evidence>
<feature type="region of interest" description="Disordered" evidence="3">
    <location>
        <begin position="739"/>
        <end position="801"/>
    </location>
</feature>
<dbReference type="CDD" id="cd21865">
    <property type="entry name" value="DEUBAD_NFRKB"/>
    <property type="match status" value="1"/>
</dbReference>
<organism evidence="5">
    <name type="scientific">Rhizophora mucronata</name>
    <name type="common">Asiatic mangrove</name>
    <dbReference type="NCBI Taxonomy" id="61149"/>
    <lineage>
        <taxon>Eukaryota</taxon>
        <taxon>Viridiplantae</taxon>
        <taxon>Streptophyta</taxon>
        <taxon>Embryophyta</taxon>
        <taxon>Tracheophyta</taxon>
        <taxon>Spermatophyta</taxon>
        <taxon>Magnoliopsida</taxon>
        <taxon>eudicotyledons</taxon>
        <taxon>Gunneridae</taxon>
        <taxon>Pentapetalae</taxon>
        <taxon>rosids</taxon>
        <taxon>fabids</taxon>
        <taxon>Malpighiales</taxon>
        <taxon>Rhizophoraceae</taxon>
        <taxon>Rhizophora</taxon>
    </lineage>
</organism>
<feature type="compositionally biased region" description="Acidic residues" evidence="3">
    <location>
        <begin position="1375"/>
        <end position="1384"/>
    </location>
</feature>
<feature type="compositionally biased region" description="Basic and acidic residues" evidence="3">
    <location>
        <begin position="745"/>
        <end position="759"/>
    </location>
</feature>
<evidence type="ECO:0000259" key="4">
    <source>
        <dbReference type="PROSITE" id="PS51916"/>
    </source>
</evidence>
<reference evidence="5" key="1">
    <citation type="submission" date="2018-02" db="EMBL/GenBank/DDBJ databases">
        <title>Rhizophora mucronata_Transcriptome.</title>
        <authorList>
            <person name="Meera S.P."/>
            <person name="Sreeshan A."/>
            <person name="Augustine A."/>
        </authorList>
    </citation>
    <scope>NUCLEOTIDE SEQUENCE</scope>
    <source>
        <tissue evidence="5">Leaf</tissue>
    </source>
</reference>
<accession>A0A2P2M560</accession>
<sequence>MAIEKNGFKAASRFDSEFSPNSGESVSSDEEELQRRVLAVESDEEDDDDEFDDADSGAGSDDFDLLELGETGAEFCQVGNVTCTLPLELYDLPGLGDVLSVDVWNEVLTEEEKFGLTNYLPDMDQDTFIRTLKELLEGANFHFGSPVKRLFEMLKGGLCEPRVALYREGLSLFKKRKHYHFLKKHHNSMVLNFCQTRDAWLNCKGYSIEEKLRVLNIMRSQKSLMYEKMEEDLDMESPQKEEHVDGILGKRKYRKTSLKLSRDLAYGSGLDLEVPSRLPSMGLEVAKHRKQNPKGILKFARRKSSSSKEMTGRAYCVYPNLDVNSKPFGSAVPISQQNKAVTYDSGAILRLRDRMRFDDNGIDYDDNAEGSVYGMDLPRDQNVAHSTVPERTGLLKAGKKHDFMRSDEVVTDDLVGFPLALKNDFRAYGRNRTANKLSEMEVYAEKPPNISSFEIPRKAKYLENAQQFAVRDQIKSVRGRAPHLAVKDNRVDLSDNAETIWPGSNRRQVLTVDSSFNDWNVRSKKWKTGRESPDLNFKGYRASSPQVDDRILLSDLRSKVSQEKARASLIQNGRQDKGALRAKKLQIKSEETESDSSEQFDDEEEVSNPLMRSKSAYTSTIMECSGSSLLKSGTDIKKTSSRKKGMQDNTPAFDGISYLPRKAGSFVELGQMPGCPSKAKQKGKMRDSSLLYGSGNRDLEDNPSFSLGKLKDDDYGKKVHRIGRSGQLRGENGERLLLSGLKAYPSDRKQRGEVSHDDIPYEDDDLLEPGLLTDENMQSRVGKKGQGTERYGNDRHDRSEASLLGCNSVTKKRKAKEIVSDMDGRGVDGIMQSNLKQQIDGSISSKKKGKKKLEVDTGSPDKETFEQSVTHPAAPADVELETRPQKKPYTPITPTVHTGFSFSIIHLLSAVRMSMITPLSEDSIEFGKSREEQNKNPEDVTSGAISHENADVNKSDHGSQVHLPSLTVQEIVNRVRSNPGDPCILETQEPLQDLVRGVLKIFASKSAPLGAKGWKALVVYEKLTKSWSWIGPASQTSTDHETVEELTSPEYWGLPYKMLVKLVDSFANWLKSGQETLQQIGSLPPPPLSSMQCNLDEKERFRDLRAQKSLNTISPSSEEVRAYFRKEEVLRYSIPDRAFSYTAADGKKSIVAPLRRCGGKPTSKARDHFMLKRDRPPHVTILCLVRDAAARLPGSIGTRADVCTLIRDSQYIVEDVSNTQVNQIVSGALDRLHYERDPCVQFDGERKLWVYLHREREEEDFEDDGTSSTKKWKRQKKEPSEQSDQGAVTVAFHGTGDQSGFDLGSDLNADPSGTDDDNKIRDMVYEDARLNGEGDIDAGHGSEQGKMQQGHPMVWEGLGLNSAPENKLLCQENSTNDDFDDEAFEGERPDGLFSESLL</sequence>
<feature type="compositionally biased region" description="Basic and acidic residues" evidence="3">
    <location>
        <begin position="791"/>
        <end position="800"/>
    </location>
</feature>
<evidence type="ECO:0000313" key="5">
    <source>
        <dbReference type="EMBL" id="MBX25358.1"/>
    </source>
</evidence>